<gene>
    <name evidence="1" type="ORF">AB3G37_14820</name>
</gene>
<proteinExistence type="predicted"/>
<evidence type="ECO:0000313" key="1">
    <source>
        <dbReference type="EMBL" id="XDU70841.1"/>
    </source>
</evidence>
<sequence length="79" mass="9236">MARRDDIGTAFDRAVKMSPKGKRTVTTVDFVAELKKVNWDWSLKQANEWIENYTHNFRDISTQEGEARTFFMFNPNGGY</sequence>
<dbReference type="RefSeq" id="WP_369788285.1">
    <property type="nucleotide sequence ID" value="NZ_CP165628.1"/>
</dbReference>
<organism evidence="1">
    <name type="scientific">Rouxiella sp. WC2420</name>
    <dbReference type="NCBI Taxonomy" id="3234145"/>
    <lineage>
        <taxon>Bacteria</taxon>
        <taxon>Pseudomonadati</taxon>
        <taxon>Pseudomonadota</taxon>
        <taxon>Gammaproteobacteria</taxon>
        <taxon>Enterobacterales</taxon>
        <taxon>Yersiniaceae</taxon>
        <taxon>Rouxiella</taxon>
    </lineage>
</organism>
<dbReference type="EMBL" id="CP165628">
    <property type="protein sequence ID" value="XDU70841.1"/>
    <property type="molecule type" value="Genomic_DNA"/>
</dbReference>
<protein>
    <submittedName>
        <fullName evidence="1">DNA polymerase V</fullName>
    </submittedName>
</protein>
<dbReference type="AlphaFoldDB" id="A0AB39VMA0"/>
<reference evidence="1" key="1">
    <citation type="submission" date="2024-07" db="EMBL/GenBank/DDBJ databases">
        <authorList>
            <person name="Biller S.J."/>
        </authorList>
    </citation>
    <scope>NUCLEOTIDE SEQUENCE</scope>
    <source>
        <strain evidence="1">WC2420</strain>
    </source>
</reference>
<accession>A0AB39VMA0</accession>
<name>A0AB39VMA0_9GAMM</name>